<dbReference type="RefSeq" id="WP_054747482.1">
    <property type="nucleotide sequence ID" value="NZ_BKAM01000074.1"/>
</dbReference>
<dbReference type="NCBIfam" id="NF040508">
    <property type="entry name" value="LVIS_2131_fam"/>
    <property type="match status" value="1"/>
</dbReference>
<gene>
    <name evidence="2" type="ORF">LRA02_22740</name>
</gene>
<keyword evidence="1" id="KW-0812">Transmembrane</keyword>
<keyword evidence="1" id="KW-1133">Transmembrane helix</keyword>
<dbReference type="OrthoDB" id="2311501at2"/>
<evidence type="ECO:0000313" key="2">
    <source>
        <dbReference type="EMBL" id="GEP73406.1"/>
    </source>
</evidence>
<organism evidence="2 3">
    <name type="scientific">Lentilactobacillus rapi</name>
    <dbReference type="NCBI Taxonomy" id="481723"/>
    <lineage>
        <taxon>Bacteria</taxon>
        <taxon>Bacillati</taxon>
        <taxon>Bacillota</taxon>
        <taxon>Bacilli</taxon>
        <taxon>Lactobacillales</taxon>
        <taxon>Lactobacillaceae</taxon>
        <taxon>Lentilactobacillus</taxon>
    </lineage>
</organism>
<dbReference type="AlphaFoldDB" id="A0A512PQD6"/>
<dbReference type="STRING" id="1423795.FD12_GL001338"/>
<evidence type="ECO:0000256" key="1">
    <source>
        <dbReference type="SAM" id="Phobius"/>
    </source>
</evidence>
<comment type="caution">
    <text evidence="2">The sequence shown here is derived from an EMBL/GenBank/DDBJ whole genome shotgun (WGS) entry which is preliminary data.</text>
</comment>
<keyword evidence="1" id="KW-0472">Membrane</keyword>
<protein>
    <submittedName>
        <fullName evidence="2">Uncharacterized protein</fullName>
    </submittedName>
</protein>
<dbReference type="Proteomes" id="UP000321569">
    <property type="component" value="Unassembled WGS sequence"/>
</dbReference>
<reference evidence="2 3" key="1">
    <citation type="submission" date="2019-07" db="EMBL/GenBank/DDBJ databases">
        <title>Whole genome shotgun sequence of Lactobacillus rapi NBRC 109618.</title>
        <authorList>
            <person name="Hosoyama A."/>
            <person name="Uohara A."/>
            <person name="Ohji S."/>
            <person name="Ichikawa N."/>
        </authorList>
    </citation>
    <scope>NUCLEOTIDE SEQUENCE [LARGE SCALE GENOMIC DNA]</scope>
    <source>
        <strain evidence="2 3">NBRC 109618</strain>
    </source>
</reference>
<feature type="transmembrane region" description="Helical" evidence="1">
    <location>
        <begin position="6"/>
        <end position="25"/>
    </location>
</feature>
<proteinExistence type="predicted"/>
<sequence length="213" mass="24897">MKSAWNLIGMGLWLILIVYLVWMIHDMRARRLKLIVTTKKSFTWKNFSISCGEIVVFLLAIWGMSYATFFQDVAKMDQSRVTTSYEYKPLIIQYKNDQSDYVQVQNGSGRNPVQNYTYYVEGGKYQVNSLNATVVYGKSNLNLQAETYKWNKEWLNHLDDRYQHAWVATVTATYKKNWFNGIGLHAGRQANRFSLIRIPDRSFMEVQNTKTNG</sequence>
<evidence type="ECO:0000313" key="3">
    <source>
        <dbReference type="Proteomes" id="UP000321569"/>
    </source>
</evidence>
<name>A0A512PQD6_9LACO</name>
<dbReference type="InterPro" id="IPR049731">
    <property type="entry name" value="LVIS_2131-like"/>
</dbReference>
<dbReference type="EMBL" id="BKAM01000074">
    <property type="protein sequence ID" value="GEP73406.1"/>
    <property type="molecule type" value="Genomic_DNA"/>
</dbReference>
<accession>A0A512PQD6</accession>
<feature type="transmembrane region" description="Helical" evidence="1">
    <location>
        <begin position="46"/>
        <end position="69"/>
    </location>
</feature>